<dbReference type="Pfam" id="PF17555">
    <property type="entry name" value="TssN"/>
    <property type="match status" value="1"/>
</dbReference>
<dbReference type="InterPro" id="IPR035177">
    <property type="entry name" value="TssN"/>
</dbReference>
<protein>
    <submittedName>
        <fullName evidence="2">Uncharacterized protein</fullName>
    </submittedName>
</protein>
<name>A0A1G7HF43_9FLAO</name>
<organism evidence="2 3">
    <name type="scientific">Ulvibacter litoralis</name>
    <dbReference type="NCBI Taxonomy" id="227084"/>
    <lineage>
        <taxon>Bacteria</taxon>
        <taxon>Pseudomonadati</taxon>
        <taxon>Bacteroidota</taxon>
        <taxon>Flavobacteriia</taxon>
        <taxon>Flavobacteriales</taxon>
        <taxon>Flavobacteriaceae</taxon>
        <taxon>Ulvibacter</taxon>
    </lineage>
</organism>
<feature type="transmembrane region" description="Helical" evidence="1">
    <location>
        <begin position="74"/>
        <end position="91"/>
    </location>
</feature>
<sequence length="292" mass="34128">MGSIGNIANGEIFKLSIGLMIVSSLIMMLVTKLRKLFTKNKKRAILYALFVLVTFALTGLLSSSKVLNDTPINSFFGFQIIFFGLGVLHLYVLRKYFPVLSEDKSEFFPEFLFTLAYTFLGLIAFIQIVNRFKSPFSYIFMSSTILFLLPTLFYKMYEFAMQIAVPIYDSWMFPLSKEIKDPTKEELVNPRVISFEFRKNQDKNDITNFRVKAPQGMEFGRLFYFFLIDYNERHPEALIEILDNKTQQPCNWVFHVKPNWWSSIRHINFNQTVAANNIKEDHVIICRRTTTT</sequence>
<dbReference type="EMBL" id="FNBA01000004">
    <property type="protein sequence ID" value="SDE98924.1"/>
    <property type="molecule type" value="Genomic_DNA"/>
</dbReference>
<keyword evidence="3" id="KW-1185">Reference proteome</keyword>
<keyword evidence="1" id="KW-0812">Transmembrane</keyword>
<feature type="transmembrane region" description="Helical" evidence="1">
    <location>
        <begin position="111"/>
        <end position="129"/>
    </location>
</feature>
<feature type="transmembrane region" description="Helical" evidence="1">
    <location>
        <begin position="44"/>
        <end position="62"/>
    </location>
</feature>
<dbReference type="OrthoDB" id="1024052at2"/>
<keyword evidence="1" id="KW-1133">Transmembrane helix</keyword>
<evidence type="ECO:0000256" key="1">
    <source>
        <dbReference type="SAM" id="Phobius"/>
    </source>
</evidence>
<evidence type="ECO:0000313" key="3">
    <source>
        <dbReference type="Proteomes" id="UP000199321"/>
    </source>
</evidence>
<evidence type="ECO:0000313" key="2">
    <source>
        <dbReference type="EMBL" id="SDE98924.1"/>
    </source>
</evidence>
<proteinExistence type="predicted"/>
<feature type="transmembrane region" description="Helical" evidence="1">
    <location>
        <begin position="135"/>
        <end position="154"/>
    </location>
</feature>
<gene>
    <name evidence="2" type="ORF">SAMN05421855_10453</name>
</gene>
<keyword evidence="1" id="KW-0472">Membrane</keyword>
<dbReference type="STRING" id="227084.SAMN05421855_10453"/>
<accession>A0A1G7HF43</accession>
<dbReference type="AlphaFoldDB" id="A0A1G7HF43"/>
<feature type="transmembrane region" description="Helical" evidence="1">
    <location>
        <begin position="12"/>
        <end position="32"/>
    </location>
</feature>
<reference evidence="2 3" key="1">
    <citation type="submission" date="2016-10" db="EMBL/GenBank/DDBJ databases">
        <authorList>
            <person name="de Groot N.N."/>
        </authorList>
    </citation>
    <scope>NUCLEOTIDE SEQUENCE [LARGE SCALE GENOMIC DNA]</scope>
    <source>
        <strain evidence="2 3">DSM 16195</strain>
    </source>
</reference>
<dbReference type="RefSeq" id="WP_093144721.1">
    <property type="nucleotide sequence ID" value="NZ_BMWO01000004.1"/>
</dbReference>
<dbReference type="Proteomes" id="UP000199321">
    <property type="component" value="Unassembled WGS sequence"/>
</dbReference>